<name>A0A4Y7JJF2_PAPSO</name>
<keyword evidence="2" id="KW-1185">Reference proteome</keyword>
<gene>
    <name evidence="1" type="ORF">C5167_007222</name>
</gene>
<organism evidence="1 2">
    <name type="scientific">Papaver somniferum</name>
    <name type="common">Opium poppy</name>
    <dbReference type="NCBI Taxonomy" id="3469"/>
    <lineage>
        <taxon>Eukaryota</taxon>
        <taxon>Viridiplantae</taxon>
        <taxon>Streptophyta</taxon>
        <taxon>Embryophyta</taxon>
        <taxon>Tracheophyta</taxon>
        <taxon>Spermatophyta</taxon>
        <taxon>Magnoliopsida</taxon>
        <taxon>Ranunculales</taxon>
        <taxon>Papaveraceae</taxon>
        <taxon>Papaveroideae</taxon>
        <taxon>Papaver</taxon>
    </lineage>
</organism>
<sequence>MPVPRVAENSCKHFFFPSMRIACDTNRFILRKNTSNSLLPLVLSFALSDRSDSEQEKLSRY</sequence>
<reference evidence="1 2" key="1">
    <citation type="journal article" date="2018" name="Science">
        <title>The opium poppy genome and morphinan production.</title>
        <authorList>
            <person name="Guo L."/>
            <person name="Winzer T."/>
            <person name="Yang X."/>
            <person name="Li Y."/>
            <person name="Ning Z."/>
            <person name="He Z."/>
            <person name="Teodor R."/>
            <person name="Lu Y."/>
            <person name="Bowser T.A."/>
            <person name="Graham I.A."/>
            <person name="Ye K."/>
        </authorList>
    </citation>
    <scope>NUCLEOTIDE SEQUENCE [LARGE SCALE GENOMIC DNA]</scope>
    <source>
        <strain evidence="2">cv. HN1</strain>
        <tissue evidence="1">Leaves</tissue>
    </source>
</reference>
<dbReference type="Proteomes" id="UP000316621">
    <property type="component" value="Chromosome 4"/>
</dbReference>
<dbReference type="AlphaFoldDB" id="A0A4Y7JJF2"/>
<proteinExistence type="predicted"/>
<evidence type="ECO:0000313" key="1">
    <source>
        <dbReference type="EMBL" id="RZC59918.1"/>
    </source>
</evidence>
<dbReference type="Gramene" id="RZC59918">
    <property type="protein sequence ID" value="RZC59918"/>
    <property type="gene ID" value="C5167_007222"/>
</dbReference>
<evidence type="ECO:0000313" key="2">
    <source>
        <dbReference type="Proteomes" id="UP000316621"/>
    </source>
</evidence>
<dbReference type="EMBL" id="CM010718">
    <property type="protein sequence ID" value="RZC59918.1"/>
    <property type="molecule type" value="Genomic_DNA"/>
</dbReference>
<accession>A0A4Y7JJF2</accession>
<protein>
    <submittedName>
        <fullName evidence="1">Uncharacterized protein</fullName>
    </submittedName>
</protein>